<evidence type="ECO:0000313" key="2">
    <source>
        <dbReference type="EMBL" id="MBP3956068.1"/>
    </source>
</evidence>
<dbReference type="InterPro" id="IPR012348">
    <property type="entry name" value="RNR-like"/>
</dbReference>
<keyword evidence="3" id="KW-1185">Reference proteome</keyword>
<dbReference type="Gene3D" id="1.10.620.20">
    <property type="entry name" value="Ribonucleotide Reductase, subunit A"/>
    <property type="match status" value="1"/>
</dbReference>
<proteinExistence type="predicted"/>
<feature type="signal peptide" evidence="1">
    <location>
        <begin position="1"/>
        <end position="21"/>
    </location>
</feature>
<dbReference type="EMBL" id="JAGKQQ010000001">
    <property type="protein sequence ID" value="MBP3956068.1"/>
    <property type="molecule type" value="Genomic_DNA"/>
</dbReference>
<gene>
    <name evidence="2" type="ORF">J8F10_12320</name>
</gene>
<feature type="chain" id="PRO_5046505863" description="YHS domain-containing protein" evidence="1">
    <location>
        <begin position="22"/>
        <end position="152"/>
    </location>
</feature>
<dbReference type="Proteomes" id="UP000676565">
    <property type="component" value="Unassembled WGS sequence"/>
</dbReference>
<comment type="caution">
    <text evidence="2">The sequence shown here is derived from an EMBL/GenBank/DDBJ whole genome shotgun (WGS) entry which is preliminary data.</text>
</comment>
<accession>A0ABS5BT84</accession>
<keyword evidence="1" id="KW-0732">Signal</keyword>
<evidence type="ECO:0000313" key="3">
    <source>
        <dbReference type="Proteomes" id="UP000676565"/>
    </source>
</evidence>
<reference evidence="2 3" key="1">
    <citation type="submission" date="2021-04" db="EMBL/GenBank/DDBJ databases">
        <authorList>
            <person name="Ivanova A."/>
        </authorList>
    </citation>
    <scope>NUCLEOTIDE SEQUENCE [LARGE SCALE GENOMIC DNA]</scope>
    <source>
        <strain evidence="2 3">G18</strain>
    </source>
</reference>
<protein>
    <recommendedName>
        <fullName evidence="4">YHS domain-containing protein</fullName>
    </recommendedName>
</protein>
<organism evidence="2 3">
    <name type="scientific">Gemmata palustris</name>
    <dbReference type="NCBI Taxonomy" id="2822762"/>
    <lineage>
        <taxon>Bacteria</taxon>
        <taxon>Pseudomonadati</taxon>
        <taxon>Planctomycetota</taxon>
        <taxon>Planctomycetia</taxon>
        <taxon>Gemmatales</taxon>
        <taxon>Gemmataceae</taxon>
        <taxon>Gemmata</taxon>
    </lineage>
</organism>
<sequence>MFMRSMLALVVALSLAPVSRSDEKAAPAKQVNCPIMTKDEIGDDAKTVEWKGVKIQLCCDTCLKKFKAEPEAYLLPELLPQLKGKELPKRKIEQVYCPVYRDKVVNSKDESTEYKGVKVYFWNATAKKKFEADPEKFADAAILPQLKNAPKK</sequence>
<name>A0ABS5BT84_9BACT</name>
<evidence type="ECO:0008006" key="4">
    <source>
        <dbReference type="Google" id="ProtNLM"/>
    </source>
</evidence>
<evidence type="ECO:0000256" key="1">
    <source>
        <dbReference type="SAM" id="SignalP"/>
    </source>
</evidence>